<gene>
    <name evidence="2" type="ORF">CBR_g621</name>
</gene>
<dbReference type="EMBL" id="BFEA01000088">
    <property type="protein sequence ID" value="GBG67486.1"/>
    <property type="molecule type" value="Genomic_DNA"/>
</dbReference>
<organism evidence="2 3">
    <name type="scientific">Chara braunii</name>
    <name type="common">Braun's stonewort</name>
    <dbReference type="NCBI Taxonomy" id="69332"/>
    <lineage>
        <taxon>Eukaryota</taxon>
        <taxon>Viridiplantae</taxon>
        <taxon>Streptophyta</taxon>
        <taxon>Charophyceae</taxon>
        <taxon>Charales</taxon>
        <taxon>Characeae</taxon>
        <taxon>Chara</taxon>
    </lineage>
</organism>
<proteinExistence type="predicted"/>
<feature type="compositionally biased region" description="Basic and acidic residues" evidence="1">
    <location>
        <begin position="99"/>
        <end position="124"/>
    </location>
</feature>
<feature type="region of interest" description="Disordered" evidence="1">
    <location>
        <begin position="63"/>
        <end position="197"/>
    </location>
</feature>
<name>A0A388KBV6_CHABU</name>
<feature type="compositionally biased region" description="Low complexity" evidence="1">
    <location>
        <begin position="162"/>
        <end position="172"/>
    </location>
</feature>
<accession>A0A388KBV6</accession>
<sequence length="214" mass="23844">MECKLCGQGFQWSQTKAAQHFTIKNNCAKVSVEQMAEIWNKTKYGFDPSHQRKIMDFLKSHGLRDNRCGSGRESAGEEEFEDSEDKRRAVEGGEDDGESDTKDMEVRQEMERARGKMRREKAVVEDSTPDEDDGDDDDDQGADLGASLDGGLMADGRHGQEGAAKAMKAAAGSKKRKGKAKMTATEARSTPSQPKKSRVLRQTFMLETFDPVWQ</sequence>
<feature type="compositionally biased region" description="Low complexity" evidence="1">
    <location>
        <begin position="142"/>
        <end position="154"/>
    </location>
</feature>
<comment type="caution">
    <text evidence="2">The sequence shown here is derived from an EMBL/GenBank/DDBJ whole genome shotgun (WGS) entry which is preliminary data.</text>
</comment>
<evidence type="ECO:0000256" key="1">
    <source>
        <dbReference type="SAM" id="MobiDB-lite"/>
    </source>
</evidence>
<feature type="compositionally biased region" description="Acidic residues" evidence="1">
    <location>
        <begin position="127"/>
        <end position="141"/>
    </location>
</feature>
<keyword evidence="3" id="KW-1185">Reference proteome</keyword>
<evidence type="ECO:0000313" key="3">
    <source>
        <dbReference type="Proteomes" id="UP000265515"/>
    </source>
</evidence>
<dbReference type="AlphaFoldDB" id="A0A388KBV6"/>
<dbReference type="Proteomes" id="UP000265515">
    <property type="component" value="Unassembled WGS sequence"/>
</dbReference>
<dbReference type="Gramene" id="GBG67486">
    <property type="protein sequence ID" value="GBG67486"/>
    <property type="gene ID" value="CBR_g621"/>
</dbReference>
<reference evidence="2 3" key="1">
    <citation type="journal article" date="2018" name="Cell">
        <title>The Chara Genome: Secondary Complexity and Implications for Plant Terrestrialization.</title>
        <authorList>
            <person name="Nishiyama T."/>
            <person name="Sakayama H."/>
            <person name="Vries J.D."/>
            <person name="Buschmann H."/>
            <person name="Saint-Marcoux D."/>
            <person name="Ullrich K.K."/>
            <person name="Haas F.B."/>
            <person name="Vanderstraeten L."/>
            <person name="Becker D."/>
            <person name="Lang D."/>
            <person name="Vosolsobe S."/>
            <person name="Rombauts S."/>
            <person name="Wilhelmsson P.K.I."/>
            <person name="Janitza P."/>
            <person name="Kern R."/>
            <person name="Heyl A."/>
            <person name="Rumpler F."/>
            <person name="Villalobos L.I.A.C."/>
            <person name="Clay J.M."/>
            <person name="Skokan R."/>
            <person name="Toyoda A."/>
            <person name="Suzuki Y."/>
            <person name="Kagoshima H."/>
            <person name="Schijlen E."/>
            <person name="Tajeshwar N."/>
            <person name="Catarino B."/>
            <person name="Hetherington A.J."/>
            <person name="Saltykova A."/>
            <person name="Bonnot C."/>
            <person name="Breuninger H."/>
            <person name="Symeonidi A."/>
            <person name="Radhakrishnan G.V."/>
            <person name="Van Nieuwerburgh F."/>
            <person name="Deforce D."/>
            <person name="Chang C."/>
            <person name="Karol K.G."/>
            <person name="Hedrich R."/>
            <person name="Ulvskov P."/>
            <person name="Glockner G."/>
            <person name="Delwiche C.F."/>
            <person name="Petrasek J."/>
            <person name="Van de Peer Y."/>
            <person name="Friml J."/>
            <person name="Beilby M."/>
            <person name="Dolan L."/>
            <person name="Kohara Y."/>
            <person name="Sugano S."/>
            <person name="Fujiyama A."/>
            <person name="Delaux P.-M."/>
            <person name="Quint M."/>
            <person name="TheiBen G."/>
            <person name="Hagemann M."/>
            <person name="Harholt J."/>
            <person name="Dunand C."/>
            <person name="Zachgo S."/>
            <person name="Langdale J."/>
            <person name="Maumus F."/>
            <person name="Straeten D.V.D."/>
            <person name="Gould S.B."/>
            <person name="Rensing S.A."/>
        </authorList>
    </citation>
    <scope>NUCLEOTIDE SEQUENCE [LARGE SCALE GENOMIC DNA]</scope>
    <source>
        <strain evidence="2 3">S276</strain>
    </source>
</reference>
<protein>
    <submittedName>
        <fullName evidence="2">Uncharacterized protein</fullName>
    </submittedName>
</protein>
<evidence type="ECO:0000313" key="2">
    <source>
        <dbReference type="EMBL" id="GBG67486.1"/>
    </source>
</evidence>